<protein>
    <submittedName>
        <fullName evidence="2">Putative anti-sigma B factor antagonist</fullName>
    </submittedName>
</protein>
<dbReference type="InterPro" id="IPR036513">
    <property type="entry name" value="STAS_dom_sf"/>
</dbReference>
<dbReference type="Gene3D" id="3.30.750.24">
    <property type="entry name" value="STAS domain"/>
    <property type="match status" value="1"/>
</dbReference>
<evidence type="ECO:0000313" key="3">
    <source>
        <dbReference type="Proteomes" id="UP000006201"/>
    </source>
</evidence>
<dbReference type="PANTHER" id="PTHR35849">
    <property type="entry name" value="BLR2341 PROTEIN"/>
    <property type="match status" value="1"/>
</dbReference>
<dbReference type="HOGENOM" id="CLU_115403_13_0_6"/>
<dbReference type="SUPFAM" id="SSF52091">
    <property type="entry name" value="SpoIIaa-like"/>
    <property type="match status" value="1"/>
</dbReference>
<dbReference type="STRING" id="87626.PTD2_17192"/>
<comment type="caution">
    <text evidence="2">The sequence shown here is derived from an EMBL/GenBank/DDBJ whole genome shotgun (WGS) entry which is preliminary data.</text>
</comment>
<name>A4CF21_9GAMM</name>
<gene>
    <name evidence="2" type="ORF">PTD2_17192</name>
</gene>
<dbReference type="Proteomes" id="UP000006201">
    <property type="component" value="Unassembled WGS sequence"/>
</dbReference>
<dbReference type="InterPro" id="IPR052746">
    <property type="entry name" value="MlaB_ABC_Transporter"/>
</dbReference>
<feature type="domain" description="STAS" evidence="1">
    <location>
        <begin position="14"/>
        <end position="97"/>
    </location>
</feature>
<dbReference type="RefSeq" id="WP_009840680.1">
    <property type="nucleotide sequence ID" value="NZ_CH959302.1"/>
</dbReference>
<sequence>MTQLNFEQGAPDEFVLSGELSHETVAAIEFSKKFKLNDVNRIIFDLSAISRVDTAGLAWLIHTLSELQQQEIHLTLRNVPEQLQKLMQLVQVSQLFE</sequence>
<evidence type="ECO:0000259" key="1">
    <source>
        <dbReference type="PROSITE" id="PS50801"/>
    </source>
</evidence>
<proteinExistence type="predicted"/>
<dbReference type="PANTHER" id="PTHR35849:SF1">
    <property type="entry name" value="INTERMEMBRANE PHOSPHOLIPID TRANSPORT SYSTEM BINDING PROTEIN MLAB"/>
    <property type="match status" value="1"/>
</dbReference>
<dbReference type="InterPro" id="IPR002645">
    <property type="entry name" value="STAS_dom"/>
</dbReference>
<dbReference type="OrthoDB" id="5900662at2"/>
<reference evidence="2 3" key="1">
    <citation type="submission" date="2006-02" db="EMBL/GenBank/DDBJ databases">
        <authorList>
            <person name="Moran M.A."/>
            <person name="Kjelleberg S."/>
            <person name="Egan S."/>
            <person name="Saunders N."/>
            <person name="Thomas T."/>
            <person name="Ferriera S."/>
            <person name="Johnson J."/>
            <person name="Kravitz S."/>
            <person name="Halpern A."/>
            <person name="Remington K."/>
            <person name="Beeson K."/>
            <person name="Tran B."/>
            <person name="Rogers Y.-H."/>
            <person name="Friedman R."/>
            <person name="Venter J.C."/>
        </authorList>
    </citation>
    <scope>NUCLEOTIDE SEQUENCE [LARGE SCALE GENOMIC DNA]</scope>
    <source>
        <strain evidence="2 3">D2</strain>
    </source>
</reference>
<keyword evidence="3" id="KW-1185">Reference proteome</keyword>
<dbReference type="CDD" id="cd07043">
    <property type="entry name" value="STAS_anti-anti-sigma_factors"/>
    <property type="match status" value="1"/>
</dbReference>
<dbReference type="Pfam" id="PF01740">
    <property type="entry name" value="STAS"/>
    <property type="match status" value="1"/>
</dbReference>
<organism evidence="2 3">
    <name type="scientific">Pseudoalteromonas tunicata D2</name>
    <dbReference type="NCBI Taxonomy" id="87626"/>
    <lineage>
        <taxon>Bacteria</taxon>
        <taxon>Pseudomonadati</taxon>
        <taxon>Pseudomonadota</taxon>
        <taxon>Gammaproteobacteria</taxon>
        <taxon>Alteromonadales</taxon>
        <taxon>Pseudoalteromonadaceae</taxon>
        <taxon>Pseudoalteromonas</taxon>
    </lineage>
</organism>
<accession>A4CF21</accession>
<dbReference type="AlphaFoldDB" id="A4CF21"/>
<dbReference type="EMBL" id="AAOH01000010">
    <property type="protein sequence ID" value="EAR26696.1"/>
    <property type="molecule type" value="Genomic_DNA"/>
</dbReference>
<dbReference type="PROSITE" id="PS50801">
    <property type="entry name" value="STAS"/>
    <property type="match status" value="1"/>
</dbReference>
<evidence type="ECO:0000313" key="2">
    <source>
        <dbReference type="EMBL" id="EAR26696.1"/>
    </source>
</evidence>
<dbReference type="eggNOG" id="COG3113">
    <property type="taxonomic scope" value="Bacteria"/>
</dbReference>